<gene>
    <name evidence="1" type="ORF">IAB90_02825</name>
</gene>
<comment type="caution">
    <text evidence="1">The sequence shown here is derived from an EMBL/GenBank/DDBJ whole genome shotgun (WGS) entry which is preliminary data.</text>
</comment>
<name>A0A9D1AHK3_9FIRM</name>
<reference evidence="1" key="2">
    <citation type="journal article" date="2021" name="PeerJ">
        <title>Extensive microbial diversity within the chicken gut microbiome revealed by metagenomics and culture.</title>
        <authorList>
            <person name="Gilroy R."/>
            <person name="Ravi A."/>
            <person name="Getino M."/>
            <person name="Pursley I."/>
            <person name="Horton D.L."/>
            <person name="Alikhan N.F."/>
            <person name="Baker D."/>
            <person name="Gharbi K."/>
            <person name="Hall N."/>
            <person name="Watson M."/>
            <person name="Adriaenssens E.M."/>
            <person name="Foster-Nyarko E."/>
            <person name="Jarju S."/>
            <person name="Secka A."/>
            <person name="Antonio M."/>
            <person name="Oren A."/>
            <person name="Chaudhuri R.R."/>
            <person name="La Ragione R."/>
            <person name="Hildebrand F."/>
            <person name="Pallen M.J."/>
        </authorList>
    </citation>
    <scope>NUCLEOTIDE SEQUENCE</scope>
    <source>
        <strain evidence="1">ChiW25-3613</strain>
    </source>
</reference>
<organism evidence="1 2">
    <name type="scientific">Candidatus Coproplasma stercoripullorum</name>
    <dbReference type="NCBI Taxonomy" id="2840751"/>
    <lineage>
        <taxon>Bacteria</taxon>
        <taxon>Bacillati</taxon>
        <taxon>Bacillota</taxon>
        <taxon>Clostridia</taxon>
        <taxon>Eubacteriales</taxon>
        <taxon>Candidatus Coproplasma</taxon>
    </lineage>
</organism>
<evidence type="ECO:0000313" key="1">
    <source>
        <dbReference type="EMBL" id="HIR39294.1"/>
    </source>
</evidence>
<sequence length="197" mass="22390">MHKAEVDMSNTEYALGAHCGITFAGIKAGSLINIKRECMGCIRRYARYFGRRGFKFVVLRQGSRVLLYVYNCKKLGEILSDSDIRTFLRGHGYIYDTAEEAVEILKSRMGGGEFPHEIGIFLDYPLEDVQGFISRPCEGIFTGHWKVYADEEGKRKLFEKFDRCTRKIISRMRDGCSLESIFNADLSKAALSKTAAR</sequence>
<dbReference type="Pfam" id="PF12672">
    <property type="entry name" value="DUF3793"/>
    <property type="match status" value="1"/>
</dbReference>
<evidence type="ECO:0000313" key="2">
    <source>
        <dbReference type="Proteomes" id="UP000824179"/>
    </source>
</evidence>
<protein>
    <submittedName>
        <fullName evidence="1">DUF3793 family protein</fullName>
    </submittedName>
</protein>
<reference evidence="1" key="1">
    <citation type="submission" date="2020-10" db="EMBL/GenBank/DDBJ databases">
        <authorList>
            <person name="Gilroy R."/>
        </authorList>
    </citation>
    <scope>NUCLEOTIDE SEQUENCE</scope>
    <source>
        <strain evidence="1">ChiW25-3613</strain>
    </source>
</reference>
<proteinExistence type="predicted"/>
<dbReference type="AlphaFoldDB" id="A0A9D1AHK3"/>
<dbReference type="EMBL" id="DVHB01000051">
    <property type="protein sequence ID" value="HIR39294.1"/>
    <property type="molecule type" value="Genomic_DNA"/>
</dbReference>
<dbReference type="InterPro" id="IPR024523">
    <property type="entry name" value="DUF3793"/>
</dbReference>
<accession>A0A9D1AHK3</accession>
<dbReference type="Proteomes" id="UP000824179">
    <property type="component" value="Unassembled WGS sequence"/>
</dbReference>